<gene>
    <name evidence="2" type="ORF">BI350_10770</name>
</gene>
<organism evidence="2 3">
    <name type="scientific">Sporosarcina ureilytica</name>
    <dbReference type="NCBI Taxonomy" id="298596"/>
    <lineage>
        <taxon>Bacteria</taxon>
        <taxon>Bacillati</taxon>
        <taxon>Bacillota</taxon>
        <taxon>Bacilli</taxon>
        <taxon>Bacillales</taxon>
        <taxon>Caryophanaceae</taxon>
        <taxon>Sporosarcina</taxon>
    </lineage>
</organism>
<keyword evidence="3" id="KW-1185">Reference proteome</keyword>
<protein>
    <recommendedName>
        <fullName evidence="4">Major facilitator superfamily (MFS) profile domain-containing protein</fullName>
    </recommendedName>
</protein>
<accession>A0A1D8JKJ4</accession>
<feature type="transmembrane region" description="Helical" evidence="1">
    <location>
        <begin position="34"/>
        <end position="58"/>
    </location>
</feature>
<keyword evidence="1" id="KW-0812">Transmembrane</keyword>
<keyword evidence="1" id="KW-1133">Transmembrane helix</keyword>
<proteinExistence type="predicted"/>
<name>A0A1D8JKJ4_9BACL</name>
<dbReference type="KEGG" id="surl:BI350_10770"/>
<dbReference type="AlphaFoldDB" id="A0A1D8JKJ4"/>
<evidence type="ECO:0000313" key="2">
    <source>
        <dbReference type="EMBL" id="AOV09200.1"/>
    </source>
</evidence>
<evidence type="ECO:0008006" key="4">
    <source>
        <dbReference type="Google" id="ProtNLM"/>
    </source>
</evidence>
<reference evidence="2 3" key="1">
    <citation type="submission" date="2016-09" db="EMBL/GenBank/DDBJ databases">
        <title>Complete genome sequence of the Lysinibacillus sphaericus LMG 22257, a specie of Bacillus with ureolytic activity that can effectively biodeposit calcium carbonate.</title>
        <authorList>
            <person name="Yan W."/>
        </authorList>
    </citation>
    <scope>NUCLEOTIDE SEQUENCE [LARGE SCALE GENOMIC DNA]</scope>
    <source>
        <strain evidence="2 3">LMG 22257</strain>
    </source>
</reference>
<evidence type="ECO:0000256" key="1">
    <source>
        <dbReference type="SAM" id="Phobius"/>
    </source>
</evidence>
<dbReference type="EMBL" id="CP017560">
    <property type="protein sequence ID" value="AOV09200.1"/>
    <property type="molecule type" value="Genomic_DNA"/>
</dbReference>
<feature type="transmembrane region" description="Helical" evidence="1">
    <location>
        <begin position="64"/>
        <end position="88"/>
    </location>
</feature>
<evidence type="ECO:0000313" key="3">
    <source>
        <dbReference type="Proteomes" id="UP000185746"/>
    </source>
</evidence>
<keyword evidence="1" id="KW-0472">Membrane</keyword>
<feature type="transmembrane region" description="Helical" evidence="1">
    <location>
        <begin position="6"/>
        <end position="22"/>
    </location>
</feature>
<dbReference type="Proteomes" id="UP000185746">
    <property type="component" value="Chromosome"/>
</dbReference>
<sequence>MISPLYLGYLITLVSATITYLLSMGKSKKRKYTIWGIAVMLPISLPLAYSIGITYSFIVEDPWATILLLYVFPVIFIVGLILLLVGIFKKNEVLQY</sequence>